<dbReference type="InterPro" id="IPR017926">
    <property type="entry name" value="GATASE"/>
</dbReference>
<dbReference type="UniPathway" id="UPA00189">
    <property type="reaction ID" value="UER00296"/>
</dbReference>
<dbReference type="InterPro" id="IPR014729">
    <property type="entry name" value="Rossmann-like_a/b/a_fold"/>
</dbReference>
<keyword evidence="3 9" id="KW-0436">Ligase</keyword>
<dbReference type="OrthoDB" id="9802219at2"/>
<keyword evidence="13" id="KW-1185">Reference proteome</keyword>
<evidence type="ECO:0000256" key="6">
    <source>
        <dbReference type="ARBA" id="ARBA00022755"/>
    </source>
</evidence>
<comment type="caution">
    <text evidence="12">The sequence shown here is derived from an EMBL/GenBank/DDBJ whole genome shotgun (WGS) entry which is preliminary data.</text>
</comment>
<gene>
    <name evidence="9" type="primary">guaA</name>
    <name evidence="12" type="ORF">A6M21_13685</name>
</gene>
<dbReference type="AlphaFoldDB" id="A0A1B7LC70"/>
<evidence type="ECO:0000256" key="5">
    <source>
        <dbReference type="ARBA" id="ARBA00022749"/>
    </source>
</evidence>
<dbReference type="NCBIfam" id="TIGR00888">
    <property type="entry name" value="guaA_Nterm"/>
    <property type="match status" value="1"/>
</dbReference>
<keyword evidence="7 9" id="KW-0067">ATP-binding</keyword>
<dbReference type="GO" id="GO:0003921">
    <property type="term" value="F:GMP synthase activity"/>
    <property type="evidence" value="ECO:0007669"/>
    <property type="project" value="InterPro"/>
</dbReference>
<keyword evidence="6 9" id="KW-0658">Purine biosynthesis</keyword>
<keyword evidence="5 9" id="KW-0332">GMP biosynthesis</keyword>
<dbReference type="PRINTS" id="PR00099">
    <property type="entry name" value="CPSGATASE"/>
</dbReference>
<evidence type="ECO:0000256" key="9">
    <source>
        <dbReference type="HAMAP-Rule" id="MF_00344"/>
    </source>
</evidence>
<evidence type="ECO:0000313" key="12">
    <source>
        <dbReference type="EMBL" id="OAT80339.1"/>
    </source>
</evidence>
<evidence type="ECO:0000313" key="13">
    <source>
        <dbReference type="Proteomes" id="UP000078532"/>
    </source>
</evidence>
<dbReference type="Pfam" id="PF00958">
    <property type="entry name" value="GMP_synt_C"/>
    <property type="match status" value="1"/>
</dbReference>
<dbReference type="STRING" id="1838280.A6M21_13685"/>
<dbReference type="Proteomes" id="UP000078532">
    <property type="component" value="Unassembled WGS sequence"/>
</dbReference>
<dbReference type="Gene3D" id="3.40.50.620">
    <property type="entry name" value="HUPs"/>
    <property type="match status" value="1"/>
</dbReference>
<evidence type="ECO:0000256" key="4">
    <source>
        <dbReference type="ARBA" id="ARBA00022741"/>
    </source>
</evidence>
<dbReference type="SUPFAM" id="SSF52317">
    <property type="entry name" value="Class I glutamine amidotransferase-like"/>
    <property type="match status" value="1"/>
</dbReference>
<dbReference type="InterPro" id="IPR001674">
    <property type="entry name" value="GMP_synth_C"/>
</dbReference>
<dbReference type="Gene3D" id="3.40.50.880">
    <property type="match status" value="1"/>
</dbReference>
<dbReference type="Gene3D" id="3.30.300.10">
    <property type="match status" value="1"/>
</dbReference>
<dbReference type="GO" id="GO:0005829">
    <property type="term" value="C:cytosol"/>
    <property type="evidence" value="ECO:0007669"/>
    <property type="project" value="TreeGrafter"/>
</dbReference>
<dbReference type="FunFam" id="3.30.300.10:FF:000002">
    <property type="entry name" value="GMP synthase [glutamine-hydrolyzing]"/>
    <property type="match status" value="1"/>
</dbReference>
<feature type="binding site" evidence="10">
    <location>
        <begin position="226"/>
        <end position="232"/>
    </location>
    <ligand>
        <name>ATP</name>
        <dbReference type="ChEBI" id="CHEBI:30616"/>
    </ligand>
</feature>
<keyword evidence="8 9" id="KW-0315">Glutamine amidotransferase</keyword>
<feature type="active site" evidence="9">
    <location>
        <position position="174"/>
    </location>
</feature>
<dbReference type="InterPro" id="IPR022955">
    <property type="entry name" value="GMP_synthase"/>
</dbReference>
<feature type="active site" description="Nucleophile" evidence="9">
    <location>
        <position position="85"/>
    </location>
</feature>
<dbReference type="InterPro" id="IPR022310">
    <property type="entry name" value="NAD/GMP_synthase"/>
</dbReference>
<name>A0A1B7LC70_9FIRM</name>
<dbReference type="PRINTS" id="PR00097">
    <property type="entry name" value="ANTSNTHASEII"/>
</dbReference>
<dbReference type="FunFam" id="3.40.50.620:FF:000001">
    <property type="entry name" value="GMP synthase [glutamine-hydrolyzing]"/>
    <property type="match status" value="1"/>
</dbReference>
<dbReference type="PANTHER" id="PTHR11922">
    <property type="entry name" value="GMP SYNTHASE-RELATED"/>
    <property type="match status" value="1"/>
</dbReference>
<accession>A0A1B7LC70</accession>
<dbReference type="EC" id="6.3.5.2" evidence="9"/>
<dbReference type="EMBL" id="LYVF01000179">
    <property type="protein sequence ID" value="OAT80339.1"/>
    <property type="molecule type" value="Genomic_DNA"/>
</dbReference>
<dbReference type="CDD" id="cd01742">
    <property type="entry name" value="GATase1_GMP_Synthase"/>
    <property type="match status" value="1"/>
</dbReference>
<feature type="active site" evidence="9">
    <location>
        <position position="172"/>
    </location>
</feature>
<evidence type="ECO:0000256" key="1">
    <source>
        <dbReference type="ARBA" id="ARBA00002332"/>
    </source>
</evidence>
<dbReference type="Pfam" id="PF02540">
    <property type="entry name" value="NAD_synthase"/>
    <property type="match status" value="1"/>
</dbReference>
<dbReference type="SUPFAM" id="SSF54810">
    <property type="entry name" value="GMP synthetase C-terminal dimerisation domain"/>
    <property type="match status" value="1"/>
</dbReference>
<evidence type="ECO:0000256" key="3">
    <source>
        <dbReference type="ARBA" id="ARBA00022598"/>
    </source>
</evidence>
<evidence type="ECO:0000256" key="8">
    <source>
        <dbReference type="ARBA" id="ARBA00022962"/>
    </source>
</evidence>
<dbReference type="CDD" id="cd01997">
    <property type="entry name" value="GMP_synthase_C"/>
    <property type="match status" value="1"/>
</dbReference>
<dbReference type="PROSITE" id="PS51273">
    <property type="entry name" value="GATASE_TYPE_1"/>
    <property type="match status" value="1"/>
</dbReference>
<dbReference type="PRINTS" id="PR00096">
    <property type="entry name" value="GATASE"/>
</dbReference>
<comment type="pathway">
    <text evidence="2 9">Purine metabolism; GMP biosynthesis; GMP from XMP (L-Gln route): step 1/1.</text>
</comment>
<dbReference type="RefSeq" id="WP_066669907.1">
    <property type="nucleotide sequence ID" value="NZ_LYVF01000179.1"/>
</dbReference>
<evidence type="ECO:0000256" key="10">
    <source>
        <dbReference type="PROSITE-ProRule" id="PRU00886"/>
    </source>
</evidence>
<evidence type="ECO:0000256" key="2">
    <source>
        <dbReference type="ARBA" id="ARBA00005153"/>
    </source>
</evidence>
<comment type="catalytic activity">
    <reaction evidence="9">
        <text>XMP + L-glutamine + ATP + H2O = GMP + L-glutamate + AMP + diphosphate + 2 H(+)</text>
        <dbReference type="Rhea" id="RHEA:11680"/>
        <dbReference type="ChEBI" id="CHEBI:15377"/>
        <dbReference type="ChEBI" id="CHEBI:15378"/>
        <dbReference type="ChEBI" id="CHEBI:29985"/>
        <dbReference type="ChEBI" id="CHEBI:30616"/>
        <dbReference type="ChEBI" id="CHEBI:33019"/>
        <dbReference type="ChEBI" id="CHEBI:57464"/>
        <dbReference type="ChEBI" id="CHEBI:58115"/>
        <dbReference type="ChEBI" id="CHEBI:58359"/>
        <dbReference type="ChEBI" id="CHEBI:456215"/>
        <dbReference type="EC" id="6.3.5.2"/>
    </reaction>
</comment>
<dbReference type="FunFam" id="3.40.50.880:FF:000001">
    <property type="entry name" value="GMP synthase [glutamine-hydrolyzing]"/>
    <property type="match status" value="1"/>
</dbReference>
<dbReference type="InterPro" id="IPR029062">
    <property type="entry name" value="Class_I_gatase-like"/>
</dbReference>
<dbReference type="NCBIfam" id="TIGR00884">
    <property type="entry name" value="guaA_Cterm"/>
    <property type="match status" value="1"/>
</dbReference>
<proteinExistence type="inferred from homology"/>
<reference evidence="12 13" key="1">
    <citation type="submission" date="2016-04" db="EMBL/GenBank/DDBJ databases">
        <authorList>
            <person name="Evans L.H."/>
            <person name="Alamgir A."/>
            <person name="Owens N."/>
            <person name="Weber N.D."/>
            <person name="Virtaneva K."/>
            <person name="Barbian K."/>
            <person name="Babar A."/>
            <person name="Rosenke K."/>
        </authorList>
    </citation>
    <scope>NUCLEOTIDE SEQUENCE [LARGE SCALE GENOMIC DNA]</scope>
    <source>
        <strain evidence="12 13">LMa1</strain>
    </source>
</reference>
<comment type="subunit">
    <text evidence="9">Homodimer.</text>
</comment>
<dbReference type="InterPro" id="IPR004739">
    <property type="entry name" value="GMP_synth_GATase"/>
</dbReference>
<protein>
    <recommendedName>
        <fullName evidence="9">GMP synthase [glutamine-hydrolyzing]</fullName>
        <ecNumber evidence="9">6.3.5.2</ecNumber>
    </recommendedName>
    <alternativeName>
        <fullName evidence="9">GMP synthetase</fullName>
    </alternativeName>
    <alternativeName>
        <fullName evidence="9">Glutamine amidotransferase</fullName>
    </alternativeName>
</protein>
<dbReference type="HAMAP" id="MF_00344">
    <property type="entry name" value="GMP_synthase"/>
    <property type="match status" value="1"/>
</dbReference>
<dbReference type="NCBIfam" id="NF000848">
    <property type="entry name" value="PRK00074.1"/>
    <property type="match status" value="1"/>
</dbReference>
<comment type="function">
    <text evidence="1 9">Catalyzes the synthesis of GMP from XMP.</text>
</comment>
<sequence>MSAPGREMVVVLDFGGQYSHLIARRIRELKVFCEMLPYTAPLAEIKAKKPRGIIFSGGPASVYQPGAPAVDPAIYEQGIPVLGICYGMQLMARQLGGRVAGDGRREYGKATLEVLDREGLFQGLEASEQCWMSHGDRVEAPPPGFAVLARTEQVPVAAMGDGKRKLYAVQFHPEVVHTPKGQDILRRFLFDICGCHGTWTMDSFVEQAVAEVRARAGDGRVLCALSGGVDSSVAAVLVHRALGDRLTCVFVDHGLLRRGEANQVVRTFREQFHMQLVYVDAGERFLSRLAGVTDPERKRKLIGAEFIRVFEEEAGKLGRVDFLVQGTLYPDVVESGTATAAVIKSHHNVGGLPENMRLELIEPLRWLFKDEVRQVGVELGLPEEVVWRQPFPGPGLAVRILGEVTADKLALLREADAVVREEIRRAGLHRQIWQYFAVLPNLRSVGVMGDERTYAHTVAVRAIHSHDGMTADWVRLPYDVLERISSRIVNEVPGVNRVVYDITSKPPSTIEWE</sequence>
<dbReference type="PROSITE" id="PS51553">
    <property type="entry name" value="GMPS_ATP_PPASE"/>
    <property type="match status" value="1"/>
</dbReference>
<feature type="domain" description="GMPS ATP-PPase" evidence="11">
    <location>
        <begin position="199"/>
        <end position="388"/>
    </location>
</feature>
<dbReference type="PANTHER" id="PTHR11922:SF2">
    <property type="entry name" value="GMP SYNTHASE [GLUTAMINE-HYDROLYZING]"/>
    <property type="match status" value="1"/>
</dbReference>
<dbReference type="Pfam" id="PF00117">
    <property type="entry name" value="GATase"/>
    <property type="match status" value="1"/>
</dbReference>
<dbReference type="SUPFAM" id="SSF52402">
    <property type="entry name" value="Adenine nucleotide alpha hydrolases-like"/>
    <property type="match status" value="1"/>
</dbReference>
<keyword evidence="4 9" id="KW-0547">Nucleotide-binding</keyword>
<dbReference type="GO" id="GO:0005524">
    <property type="term" value="F:ATP binding"/>
    <property type="evidence" value="ECO:0007669"/>
    <property type="project" value="UniProtKB-UniRule"/>
</dbReference>
<evidence type="ECO:0000259" key="11">
    <source>
        <dbReference type="PROSITE" id="PS51553"/>
    </source>
</evidence>
<organism evidence="12 13">
    <name type="scientific">Desulfotomaculum copahuensis</name>
    <dbReference type="NCBI Taxonomy" id="1838280"/>
    <lineage>
        <taxon>Bacteria</taxon>
        <taxon>Bacillati</taxon>
        <taxon>Bacillota</taxon>
        <taxon>Clostridia</taxon>
        <taxon>Eubacteriales</taxon>
        <taxon>Desulfotomaculaceae</taxon>
        <taxon>Desulfotomaculum</taxon>
    </lineage>
</organism>
<dbReference type="InterPro" id="IPR025777">
    <property type="entry name" value="GMPS_ATP_PPase_dom"/>
</dbReference>
<evidence type="ECO:0000256" key="7">
    <source>
        <dbReference type="ARBA" id="ARBA00022840"/>
    </source>
</evidence>